<accession>A0AAD7G392</accession>
<dbReference type="EMBL" id="JARKIE010000354">
    <property type="protein sequence ID" value="KAJ7651894.1"/>
    <property type="molecule type" value="Genomic_DNA"/>
</dbReference>
<reference evidence="1" key="1">
    <citation type="submission" date="2023-03" db="EMBL/GenBank/DDBJ databases">
        <title>Massive genome expansion in bonnet fungi (Mycena s.s.) driven by repeated elements and novel gene families across ecological guilds.</title>
        <authorList>
            <consortium name="Lawrence Berkeley National Laboratory"/>
            <person name="Harder C.B."/>
            <person name="Miyauchi S."/>
            <person name="Viragh M."/>
            <person name="Kuo A."/>
            <person name="Thoen E."/>
            <person name="Andreopoulos B."/>
            <person name="Lu D."/>
            <person name="Skrede I."/>
            <person name="Drula E."/>
            <person name="Henrissat B."/>
            <person name="Morin E."/>
            <person name="Kohler A."/>
            <person name="Barry K."/>
            <person name="LaButti K."/>
            <person name="Morin E."/>
            <person name="Salamov A."/>
            <person name="Lipzen A."/>
            <person name="Mereny Z."/>
            <person name="Hegedus B."/>
            <person name="Baldrian P."/>
            <person name="Stursova M."/>
            <person name="Weitz H."/>
            <person name="Taylor A."/>
            <person name="Grigoriev I.V."/>
            <person name="Nagy L.G."/>
            <person name="Martin F."/>
            <person name="Kauserud H."/>
        </authorList>
    </citation>
    <scope>NUCLEOTIDE SEQUENCE</scope>
    <source>
        <strain evidence="1">CBHHK067</strain>
    </source>
</reference>
<name>A0AAD7G392_MYCRO</name>
<organism evidence="1 2">
    <name type="scientific">Mycena rosella</name>
    <name type="common">Pink bonnet</name>
    <name type="synonym">Agaricus rosellus</name>
    <dbReference type="NCBI Taxonomy" id="1033263"/>
    <lineage>
        <taxon>Eukaryota</taxon>
        <taxon>Fungi</taxon>
        <taxon>Dikarya</taxon>
        <taxon>Basidiomycota</taxon>
        <taxon>Agaricomycotina</taxon>
        <taxon>Agaricomycetes</taxon>
        <taxon>Agaricomycetidae</taxon>
        <taxon>Agaricales</taxon>
        <taxon>Marasmiineae</taxon>
        <taxon>Mycenaceae</taxon>
        <taxon>Mycena</taxon>
    </lineage>
</organism>
<dbReference type="Proteomes" id="UP001221757">
    <property type="component" value="Unassembled WGS sequence"/>
</dbReference>
<keyword evidence="2" id="KW-1185">Reference proteome</keyword>
<sequence>MVDVPTYLQHLISQHETLDGKFKANLFYKRNNWSDTALTDGKMYFPFPKEFERIAKAYIISEEDKEVPCNGHIGSIWHQGQKKYGNVAVITHSSGHSSICWFGLGIYAQREHLSRTNTPPHVPTSTTPLVGSYDGWYSFTVNKLKQAELIFPEDTWLHGLLRTMEGQIPADHINGHGPDCQTIWQAMSFACRAHFHGETAELFELHMAVLEDLSRQHATEVGGWLRLSQLPSKSGSGKPRSVYQHESTKVLTINNVLAFLLAKEREQEKSTPTAASEPTTSVARWIRDRMEIERQQVLLIALLKNHEEYPLEETWITVTKLWDSLNVSLKKFWGGQGAIYLHLTLSALDMDKPELTSIQLPLYRIKHGQRPTSGPDATDLDAQLRQAETKLRCSQADNGIAAVWAASLALSAAMKAQDLDYRGQVGYLQLNTWVFELHLGGP</sequence>
<protein>
    <submittedName>
        <fullName evidence="1">Uncharacterized protein</fullName>
    </submittedName>
</protein>
<evidence type="ECO:0000313" key="1">
    <source>
        <dbReference type="EMBL" id="KAJ7651894.1"/>
    </source>
</evidence>
<gene>
    <name evidence="1" type="ORF">B0H17DRAFT_1215108</name>
</gene>
<proteinExistence type="predicted"/>
<dbReference type="AlphaFoldDB" id="A0AAD7G392"/>
<evidence type="ECO:0000313" key="2">
    <source>
        <dbReference type="Proteomes" id="UP001221757"/>
    </source>
</evidence>
<comment type="caution">
    <text evidence="1">The sequence shown here is derived from an EMBL/GenBank/DDBJ whole genome shotgun (WGS) entry which is preliminary data.</text>
</comment>